<accession>A0A8J3NM08</accession>
<keyword evidence="3" id="KW-1185">Reference proteome</keyword>
<dbReference type="AlphaFoldDB" id="A0A8J3NM08"/>
<dbReference type="EMBL" id="BONF01000027">
    <property type="protein sequence ID" value="GIF83150.1"/>
    <property type="molecule type" value="Genomic_DNA"/>
</dbReference>
<organism evidence="2 3">
    <name type="scientific">Catellatospora bangladeshensis</name>
    <dbReference type="NCBI Taxonomy" id="310355"/>
    <lineage>
        <taxon>Bacteria</taxon>
        <taxon>Bacillati</taxon>
        <taxon>Actinomycetota</taxon>
        <taxon>Actinomycetes</taxon>
        <taxon>Micromonosporales</taxon>
        <taxon>Micromonosporaceae</taxon>
        <taxon>Catellatospora</taxon>
    </lineage>
</organism>
<evidence type="ECO:0000313" key="2">
    <source>
        <dbReference type="EMBL" id="GIF83150.1"/>
    </source>
</evidence>
<name>A0A8J3NM08_9ACTN</name>
<sequence>MGGLVTDLSDLPDDPAIVSGTPNDICRTPATAEKPNIARRTFAASRRSPPVPSHRQVMS</sequence>
<reference evidence="2 3" key="1">
    <citation type="submission" date="2021-01" db="EMBL/GenBank/DDBJ databases">
        <title>Whole genome shotgun sequence of Catellatospora bangladeshensis NBRC 107357.</title>
        <authorList>
            <person name="Komaki H."/>
            <person name="Tamura T."/>
        </authorList>
    </citation>
    <scope>NUCLEOTIDE SEQUENCE [LARGE SCALE GENOMIC DNA]</scope>
    <source>
        <strain evidence="2 3">NBRC 107357</strain>
    </source>
</reference>
<comment type="caution">
    <text evidence="2">The sequence shown here is derived from an EMBL/GenBank/DDBJ whole genome shotgun (WGS) entry which is preliminary data.</text>
</comment>
<proteinExistence type="predicted"/>
<protein>
    <submittedName>
        <fullName evidence="2">Uncharacterized protein</fullName>
    </submittedName>
</protein>
<evidence type="ECO:0000313" key="3">
    <source>
        <dbReference type="Proteomes" id="UP000601223"/>
    </source>
</evidence>
<gene>
    <name evidence="2" type="ORF">Cba03nite_44990</name>
</gene>
<dbReference type="Proteomes" id="UP000601223">
    <property type="component" value="Unassembled WGS sequence"/>
</dbReference>
<feature type="region of interest" description="Disordered" evidence="1">
    <location>
        <begin position="1"/>
        <end position="59"/>
    </location>
</feature>
<evidence type="ECO:0000256" key="1">
    <source>
        <dbReference type="SAM" id="MobiDB-lite"/>
    </source>
</evidence>